<proteinExistence type="predicted"/>
<dbReference type="Pfam" id="PF00084">
    <property type="entry name" value="Sushi"/>
    <property type="match status" value="2"/>
</dbReference>
<dbReference type="InterPro" id="IPR000436">
    <property type="entry name" value="Sushi_SCR_CCP_dom"/>
</dbReference>
<dbReference type="PROSITE" id="PS50923">
    <property type="entry name" value="SUSHI"/>
    <property type="match status" value="2"/>
</dbReference>
<dbReference type="CTD" id="8406"/>
<feature type="chain" id="PRO_5034425339" evidence="6">
    <location>
        <begin position="30"/>
        <end position="404"/>
    </location>
</feature>
<reference evidence="9" key="2">
    <citation type="submission" date="2025-09" db="UniProtKB">
        <authorList>
            <consortium name="Ensembl"/>
        </authorList>
    </citation>
    <scope>IDENTIFICATION</scope>
</reference>
<dbReference type="PANTHER" id="PTHR46343:SF1">
    <property type="entry name" value="SUSHI REPEAT-CONTAINING PROTEIN SRPX"/>
    <property type="match status" value="1"/>
</dbReference>
<dbReference type="PANTHER" id="PTHR46343">
    <property type="entry name" value="HYR DOMAIN-CONTAINING PROTEIN"/>
    <property type="match status" value="1"/>
</dbReference>
<keyword evidence="2 6" id="KW-0732">Signal</keyword>
<dbReference type="GeneID" id="111536324"/>
<evidence type="ECO:0000256" key="3">
    <source>
        <dbReference type="ARBA" id="ARBA00022737"/>
    </source>
</evidence>
<feature type="signal peptide" evidence="6">
    <location>
        <begin position="1"/>
        <end position="29"/>
    </location>
</feature>
<feature type="disulfide bond" evidence="5">
    <location>
        <begin position="230"/>
        <end position="257"/>
    </location>
</feature>
<name>A0A8C9LRW1_9PRIM</name>
<dbReference type="AlphaFoldDB" id="A0A8C9LRW1"/>
<organism evidence="9 10">
    <name type="scientific">Piliocolobus tephrosceles</name>
    <name type="common">Ugandan red Colobus</name>
    <dbReference type="NCBI Taxonomy" id="591936"/>
    <lineage>
        <taxon>Eukaryota</taxon>
        <taxon>Metazoa</taxon>
        <taxon>Chordata</taxon>
        <taxon>Craniata</taxon>
        <taxon>Vertebrata</taxon>
        <taxon>Euteleostomi</taxon>
        <taxon>Mammalia</taxon>
        <taxon>Eutheria</taxon>
        <taxon>Euarchontoglires</taxon>
        <taxon>Primates</taxon>
        <taxon>Haplorrhini</taxon>
        <taxon>Catarrhini</taxon>
        <taxon>Cercopithecidae</taxon>
        <taxon>Colobinae</taxon>
        <taxon>Piliocolobus</taxon>
    </lineage>
</organism>
<evidence type="ECO:0000256" key="6">
    <source>
        <dbReference type="SAM" id="SignalP"/>
    </source>
</evidence>
<dbReference type="InterPro" id="IPR025232">
    <property type="entry name" value="DUF4174"/>
</dbReference>
<feature type="domain" description="Sushi" evidence="8">
    <location>
        <begin position="200"/>
        <end position="259"/>
    </location>
</feature>
<evidence type="ECO:0000256" key="1">
    <source>
        <dbReference type="ARBA" id="ARBA00022659"/>
    </source>
</evidence>
<dbReference type="Pfam" id="PF02494">
    <property type="entry name" value="HYR"/>
    <property type="match status" value="1"/>
</dbReference>
<dbReference type="FunFam" id="2.10.70.10:FF:000024">
    <property type="entry name" value="Sushi repeat-containing protein SRPX"/>
    <property type="match status" value="1"/>
</dbReference>
<reference evidence="9" key="1">
    <citation type="submission" date="2025-08" db="UniProtKB">
        <authorList>
            <consortium name="Ensembl"/>
        </authorList>
    </citation>
    <scope>IDENTIFICATION</scope>
</reference>
<dbReference type="InterPro" id="IPR035976">
    <property type="entry name" value="Sushi/SCR/CCP_sf"/>
</dbReference>
<feature type="domain" description="HYR" evidence="7">
    <location>
        <begin position="115"/>
        <end position="199"/>
    </location>
</feature>
<evidence type="ECO:0000256" key="2">
    <source>
        <dbReference type="ARBA" id="ARBA00022729"/>
    </source>
</evidence>
<keyword evidence="3" id="KW-0677">Repeat</keyword>
<dbReference type="PROSITE" id="PS50825">
    <property type="entry name" value="HYR"/>
    <property type="match status" value="1"/>
</dbReference>
<evidence type="ECO:0000313" key="9">
    <source>
        <dbReference type="Ensembl" id="ENSPTEP00000022711.1"/>
    </source>
</evidence>
<evidence type="ECO:0000313" key="10">
    <source>
        <dbReference type="Proteomes" id="UP000694416"/>
    </source>
</evidence>
<evidence type="ECO:0000256" key="5">
    <source>
        <dbReference type="PROSITE-ProRule" id="PRU00302"/>
    </source>
</evidence>
<keyword evidence="4 5" id="KW-1015">Disulfide bond</keyword>
<evidence type="ECO:0000259" key="8">
    <source>
        <dbReference type="PROSITE" id="PS50923"/>
    </source>
</evidence>
<evidence type="ECO:0000256" key="4">
    <source>
        <dbReference type="ARBA" id="ARBA00023157"/>
    </source>
</evidence>
<dbReference type="GO" id="GO:0001845">
    <property type="term" value="P:phagolysosome assembly"/>
    <property type="evidence" value="ECO:0007669"/>
    <property type="project" value="TreeGrafter"/>
</dbReference>
<gene>
    <name evidence="9" type="primary">SRPX</name>
</gene>
<keyword evidence="1 5" id="KW-0768">Sushi</keyword>
<dbReference type="InterPro" id="IPR003410">
    <property type="entry name" value="HYR_dom"/>
</dbReference>
<dbReference type="Ensembl" id="ENSPTET00000032596.1">
    <property type="protein sequence ID" value="ENSPTEP00000022711.1"/>
    <property type="gene ID" value="ENSPTEG00000023583.1"/>
</dbReference>
<dbReference type="RefSeq" id="XP_023058436.1">
    <property type="nucleotide sequence ID" value="XM_023202668.1"/>
</dbReference>
<feature type="domain" description="Sushi" evidence="8">
    <location>
        <begin position="66"/>
        <end position="116"/>
    </location>
</feature>
<dbReference type="Proteomes" id="UP000694416">
    <property type="component" value="Unplaced"/>
</dbReference>
<accession>A0A8C9LRW1</accession>
<comment type="caution">
    <text evidence="5">Lacks conserved residue(s) required for the propagation of feature annotation.</text>
</comment>
<sequence length="404" mass="44977">MGSPAHRPALLLLLPPLLLLLLRVPPSRSFPGSGDSPLEDDEVGYSHPRYKDTPWCSPIKVKYGDVYCRAPQGGYYKTALGTRCDIRCQKGYELHGSSLLICQSNKRWSDKVICKHMEPPRIKCPSVKERIAEPNKLTVRVSWETPEGRDTADGILTDVILKGLPPGSNFPEGDHKIQYTVYDRAENKGTCKFRVKVRVKRCGKLNAPENGYMKCSSDGDNYGATCEFSCIGGYELQGSPARVCQSNLAWSGTEPTCAAMNVNVGVRTAAALLDQFYEKRRLLIVSTPTARNLLYRLQLGMLQQAQCGLDLRHITVVELVGVFPTLIGRIGAKIMPPALALQLRLLLRIPLYSFSMVLVDKHGMDKERYVSLVMPVALFNLIDTFPLRKEEMVLQAEMGQTCNT</sequence>
<dbReference type="SUPFAM" id="SSF57535">
    <property type="entry name" value="Complement control module/SCR domain"/>
    <property type="match status" value="2"/>
</dbReference>
<dbReference type="InterPro" id="IPR043555">
    <property type="entry name" value="SRPX-like"/>
</dbReference>
<protein>
    <submittedName>
        <fullName evidence="9">Sushi repeat containing protein X-linked</fullName>
    </submittedName>
</protein>
<dbReference type="Gene3D" id="2.10.70.10">
    <property type="entry name" value="Complement Module, domain 1"/>
    <property type="match status" value="2"/>
</dbReference>
<keyword evidence="10" id="KW-1185">Reference proteome</keyword>
<dbReference type="SMART" id="SM00032">
    <property type="entry name" value="CCP"/>
    <property type="match status" value="2"/>
</dbReference>
<dbReference type="Pfam" id="PF13778">
    <property type="entry name" value="DUF4174"/>
    <property type="match status" value="1"/>
</dbReference>
<dbReference type="CDD" id="cd00033">
    <property type="entry name" value="CCP"/>
    <property type="match status" value="2"/>
</dbReference>
<evidence type="ECO:0000259" key="7">
    <source>
        <dbReference type="PROSITE" id="PS50825"/>
    </source>
</evidence>